<feature type="domain" description="OmpR/PhoB-type" evidence="4">
    <location>
        <begin position="192"/>
        <end position="289"/>
    </location>
</feature>
<evidence type="ECO:0000259" key="4">
    <source>
        <dbReference type="PROSITE" id="PS51755"/>
    </source>
</evidence>
<dbReference type="InterPro" id="IPR016032">
    <property type="entry name" value="Sig_transdc_resp-reg_C-effctor"/>
</dbReference>
<accession>A0A8J3D323</accession>
<evidence type="ECO:0000256" key="1">
    <source>
        <dbReference type="ARBA" id="ARBA00023125"/>
    </source>
</evidence>
<dbReference type="SUPFAM" id="SSF46894">
    <property type="entry name" value="C-terminal effector domain of the bipartite response regulators"/>
    <property type="match status" value="1"/>
</dbReference>
<name>A0A8J3D323_9BACT</name>
<dbReference type="InterPro" id="IPR001867">
    <property type="entry name" value="OmpR/PhoB-type_DNA-bd"/>
</dbReference>
<keyword evidence="3" id="KW-1133">Transmembrane helix</keyword>
<evidence type="ECO:0000313" key="6">
    <source>
        <dbReference type="Proteomes" id="UP000598271"/>
    </source>
</evidence>
<keyword evidence="3" id="KW-0472">Membrane</keyword>
<keyword evidence="3" id="KW-0812">Transmembrane</keyword>
<dbReference type="GO" id="GO:0006355">
    <property type="term" value="P:regulation of DNA-templated transcription"/>
    <property type="evidence" value="ECO:0007669"/>
    <property type="project" value="InterPro"/>
</dbReference>
<evidence type="ECO:0000256" key="2">
    <source>
        <dbReference type="PROSITE-ProRule" id="PRU01091"/>
    </source>
</evidence>
<keyword evidence="1 2" id="KW-0238">DNA-binding</keyword>
<dbReference type="Gene3D" id="1.10.10.10">
    <property type="entry name" value="Winged helix-like DNA-binding domain superfamily/Winged helix DNA-binding domain"/>
    <property type="match status" value="1"/>
</dbReference>
<protein>
    <recommendedName>
        <fullName evidence="4">OmpR/PhoB-type domain-containing protein</fullName>
    </recommendedName>
</protein>
<evidence type="ECO:0000313" key="5">
    <source>
        <dbReference type="EMBL" id="GHB63046.1"/>
    </source>
</evidence>
<dbReference type="GO" id="GO:0003677">
    <property type="term" value="F:DNA binding"/>
    <property type="evidence" value="ECO:0007669"/>
    <property type="project" value="UniProtKB-UniRule"/>
</dbReference>
<dbReference type="Proteomes" id="UP000598271">
    <property type="component" value="Unassembled WGS sequence"/>
</dbReference>
<dbReference type="InterPro" id="IPR036388">
    <property type="entry name" value="WH-like_DNA-bd_sf"/>
</dbReference>
<dbReference type="EMBL" id="BMXF01000001">
    <property type="protein sequence ID" value="GHB63046.1"/>
    <property type="molecule type" value="Genomic_DNA"/>
</dbReference>
<proteinExistence type="predicted"/>
<dbReference type="RefSeq" id="WP_189563794.1">
    <property type="nucleotide sequence ID" value="NZ_BMXF01000001.1"/>
</dbReference>
<sequence length="294" mass="32745">MGKIVAGVIFLVSGWLFMQLAPPVHQSDSQRFEQNINLALRRTAHHLLTAAGDSTSGISPVQHPDAVTYSIRLERAFDYDQIPDLLHESLHLHGVQDSYDVAVLDCADGVLRLGYSHLDLKEKAIPCVGRQQEAGCRNLLITFKKPSQQSGTRWWAGLFGFLLAGISGLVWYRVARSRDKAPVPASATDHLAEVIQFGRTTFHPADQSLNAAGVQHPLTYRETKLLRLFATHPNQLLERELILKLVWEDEGIIVGRSVDVFVSRLRKLLRSDPTVSISSVHGVGYRLEVTDQES</sequence>
<dbReference type="SMART" id="SM00862">
    <property type="entry name" value="Trans_reg_C"/>
    <property type="match status" value="1"/>
</dbReference>
<keyword evidence="6" id="KW-1185">Reference proteome</keyword>
<feature type="DNA-binding region" description="OmpR/PhoB-type" evidence="2">
    <location>
        <begin position="192"/>
        <end position="289"/>
    </location>
</feature>
<comment type="caution">
    <text evidence="5">The sequence shown here is derived from an EMBL/GenBank/DDBJ whole genome shotgun (WGS) entry which is preliminary data.</text>
</comment>
<evidence type="ECO:0000256" key="3">
    <source>
        <dbReference type="SAM" id="Phobius"/>
    </source>
</evidence>
<dbReference type="AlphaFoldDB" id="A0A8J3D323"/>
<dbReference type="PROSITE" id="PS51755">
    <property type="entry name" value="OMPR_PHOB"/>
    <property type="match status" value="1"/>
</dbReference>
<dbReference type="CDD" id="cd00383">
    <property type="entry name" value="trans_reg_C"/>
    <property type="match status" value="1"/>
</dbReference>
<organism evidence="5 6">
    <name type="scientific">Persicitalea jodogahamensis</name>
    <dbReference type="NCBI Taxonomy" id="402147"/>
    <lineage>
        <taxon>Bacteria</taxon>
        <taxon>Pseudomonadati</taxon>
        <taxon>Bacteroidota</taxon>
        <taxon>Cytophagia</taxon>
        <taxon>Cytophagales</taxon>
        <taxon>Spirosomataceae</taxon>
        <taxon>Persicitalea</taxon>
    </lineage>
</organism>
<gene>
    <name evidence="5" type="ORF">GCM10007390_16100</name>
</gene>
<reference evidence="5 6" key="1">
    <citation type="journal article" date="2014" name="Int. J. Syst. Evol. Microbiol.">
        <title>Complete genome sequence of Corynebacterium casei LMG S-19264T (=DSM 44701T), isolated from a smear-ripened cheese.</title>
        <authorList>
            <consortium name="US DOE Joint Genome Institute (JGI-PGF)"/>
            <person name="Walter F."/>
            <person name="Albersmeier A."/>
            <person name="Kalinowski J."/>
            <person name="Ruckert C."/>
        </authorList>
    </citation>
    <scope>NUCLEOTIDE SEQUENCE [LARGE SCALE GENOMIC DNA]</scope>
    <source>
        <strain evidence="5 6">KCTC 12866</strain>
    </source>
</reference>
<dbReference type="Pfam" id="PF00486">
    <property type="entry name" value="Trans_reg_C"/>
    <property type="match status" value="1"/>
</dbReference>
<dbReference type="GO" id="GO:0000160">
    <property type="term" value="P:phosphorelay signal transduction system"/>
    <property type="evidence" value="ECO:0007669"/>
    <property type="project" value="InterPro"/>
</dbReference>
<feature type="transmembrane region" description="Helical" evidence="3">
    <location>
        <begin position="154"/>
        <end position="172"/>
    </location>
</feature>